<dbReference type="PROSITE" id="PS50297">
    <property type="entry name" value="ANK_REP_REGION"/>
    <property type="match status" value="1"/>
</dbReference>
<keyword evidence="1" id="KW-0677">Repeat</keyword>
<dbReference type="PROSITE" id="PS50088">
    <property type="entry name" value="ANK_REPEAT"/>
    <property type="match status" value="1"/>
</dbReference>
<feature type="signal peptide" evidence="4">
    <location>
        <begin position="1"/>
        <end position="27"/>
    </location>
</feature>
<evidence type="ECO:0000256" key="2">
    <source>
        <dbReference type="ARBA" id="ARBA00023043"/>
    </source>
</evidence>
<dbReference type="GO" id="GO:0004842">
    <property type="term" value="F:ubiquitin-protein transferase activity"/>
    <property type="evidence" value="ECO:0007669"/>
    <property type="project" value="TreeGrafter"/>
</dbReference>
<feature type="chain" id="PRO_5031163011" evidence="4">
    <location>
        <begin position="28"/>
        <end position="431"/>
    </location>
</feature>
<evidence type="ECO:0000256" key="4">
    <source>
        <dbReference type="SAM" id="SignalP"/>
    </source>
</evidence>
<dbReference type="SMART" id="SM00248">
    <property type="entry name" value="ANK"/>
    <property type="match status" value="3"/>
</dbReference>
<dbReference type="EMBL" id="HBKQ01008231">
    <property type="protein sequence ID" value="CAE2213669.1"/>
    <property type="molecule type" value="Transcribed_RNA"/>
</dbReference>
<keyword evidence="2 3" id="KW-0040">ANK repeat</keyword>
<dbReference type="InterPro" id="IPR036770">
    <property type="entry name" value="Ankyrin_rpt-contain_sf"/>
</dbReference>
<gene>
    <name evidence="5" type="ORF">OAUR00152_LOCUS5564</name>
</gene>
<dbReference type="InterPro" id="IPR002110">
    <property type="entry name" value="Ankyrin_rpt"/>
</dbReference>
<reference evidence="5" key="1">
    <citation type="submission" date="2021-01" db="EMBL/GenBank/DDBJ databases">
        <authorList>
            <person name="Corre E."/>
            <person name="Pelletier E."/>
            <person name="Niang G."/>
            <person name="Scheremetjew M."/>
            <person name="Finn R."/>
            <person name="Kale V."/>
            <person name="Holt S."/>
            <person name="Cochrane G."/>
            <person name="Meng A."/>
            <person name="Brown T."/>
            <person name="Cohen L."/>
        </authorList>
    </citation>
    <scope>NUCLEOTIDE SEQUENCE</scope>
    <source>
        <strain evidence="5">Isolate 1302-5</strain>
    </source>
</reference>
<accession>A0A7S4HZC6</accession>
<dbReference type="AlphaFoldDB" id="A0A7S4HZC6"/>
<dbReference type="Pfam" id="PF12796">
    <property type="entry name" value="Ank_2"/>
    <property type="match status" value="1"/>
</dbReference>
<sequence>MSSASGAGLVPYLALSFAFLSPPRARASSSSSSYGPDVSYPVLEWPRMKDGELGDKQKYYDGLLKGCRERYGDECDVNERERVELNVEQPGNMVNFTETGYKKVRLPEHAFSLLSKFWERNKNREELELWDKGDMTTNFWEADQHMVNLESNALRGGGQAIKEKVWKAAEDVLTEWTGQELRACSLYGIRVYHTGSVLSPHVDRFPLVSSAIVNVAQDVDEPWPLEVYGRDGKAVNITMNPGDMVLYESHSLIHGRPFPLKGKYMANVFIHFEPKAVRDDGLPVYLKVDAPDEIIDSWKANLAENAGEGLEDSSFLESESESGDSEDIGVTEAHIAAIDGDTDTLLEIAEDRSDDLHAPDENGWMPIHEAARGGHKDAVDLLVHHGADVNERANFGEGPTPLHLVVSEHGEEHHLATFLQGLGAIDIGPDL</sequence>
<feature type="repeat" description="ANK" evidence="3">
    <location>
        <begin position="362"/>
        <end position="394"/>
    </location>
</feature>
<evidence type="ECO:0000313" key="5">
    <source>
        <dbReference type="EMBL" id="CAE2213669.1"/>
    </source>
</evidence>
<proteinExistence type="predicted"/>
<dbReference type="SUPFAM" id="SSF48403">
    <property type="entry name" value="Ankyrin repeat"/>
    <property type="match status" value="1"/>
</dbReference>
<name>A0A7S4HZC6_9STRA</name>
<evidence type="ECO:0000256" key="3">
    <source>
        <dbReference type="PROSITE-ProRule" id="PRU00023"/>
    </source>
</evidence>
<dbReference type="GO" id="GO:0085020">
    <property type="term" value="P:protein K6-linked ubiquitination"/>
    <property type="evidence" value="ECO:0007669"/>
    <property type="project" value="TreeGrafter"/>
</dbReference>
<dbReference type="PANTHER" id="PTHR24171:SF8">
    <property type="entry name" value="BRCA1-ASSOCIATED RING DOMAIN PROTEIN 1"/>
    <property type="match status" value="1"/>
</dbReference>
<evidence type="ECO:0000256" key="1">
    <source>
        <dbReference type="ARBA" id="ARBA00022737"/>
    </source>
</evidence>
<protein>
    <submittedName>
        <fullName evidence="5">Uncharacterized protein</fullName>
    </submittedName>
</protein>
<dbReference type="PANTHER" id="PTHR24171">
    <property type="entry name" value="ANKYRIN REPEAT DOMAIN-CONTAINING PROTEIN 39-RELATED"/>
    <property type="match status" value="1"/>
</dbReference>
<keyword evidence="4" id="KW-0732">Signal</keyword>
<dbReference type="Gene3D" id="1.25.40.20">
    <property type="entry name" value="Ankyrin repeat-containing domain"/>
    <property type="match status" value="1"/>
</dbReference>
<organism evidence="5">
    <name type="scientific">Odontella aurita</name>
    <dbReference type="NCBI Taxonomy" id="265563"/>
    <lineage>
        <taxon>Eukaryota</taxon>
        <taxon>Sar</taxon>
        <taxon>Stramenopiles</taxon>
        <taxon>Ochrophyta</taxon>
        <taxon>Bacillariophyta</taxon>
        <taxon>Mediophyceae</taxon>
        <taxon>Biddulphiophycidae</taxon>
        <taxon>Eupodiscales</taxon>
        <taxon>Odontellaceae</taxon>
        <taxon>Odontella</taxon>
    </lineage>
</organism>